<name>A0A839QLE2_9MICC</name>
<comment type="caution">
    <text evidence="1">The sequence shown here is derived from an EMBL/GenBank/DDBJ whole genome shotgun (WGS) entry which is preliminary data.</text>
</comment>
<accession>A0A839QLE2</accession>
<dbReference type="EMBL" id="JACHVS010000001">
    <property type="protein sequence ID" value="MBB2995584.1"/>
    <property type="molecule type" value="Genomic_DNA"/>
</dbReference>
<evidence type="ECO:0000313" key="1">
    <source>
        <dbReference type="EMBL" id="MBB2995584.1"/>
    </source>
</evidence>
<sequence length="193" mass="21619">MLEYSDDRYVPALANFVIENTRETRAALIRIPASAWKSKRMIERGAFDMAGTSIDEHGDVWSALETSVRDAGAEVTAENLPAWMGADKGEAITALIGLGSSIPEPFLAGDTSECFRELWAATIPPRRRWGCREWTMHCAPSRPLVTRTVWPMDILELWWILGYPDGAGAWGTVKSLMLWLPATRWLPDALLRM</sequence>
<protein>
    <submittedName>
        <fullName evidence="1">Uncharacterized protein</fullName>
    </submittedName>
</protein>
<gene>
    <name evidence="1" type="ORF">E9229_001775</name>
</gene>
<evidence type="ECO:0000313" key="2">
    <source>
        <dbReference type="Proteomes" id="UP000523000"/>
    </source>
</evidence>
<dbReference type="AlphaFoldDB" id="A0A839QLE2"/>
<dbReference type="Proteomes" id="UP000523000">
    <property type="component" value="Unassembled WGS sequence"/>
</dbReference>
<organism evidence="1 2">
    <name type="scientific">Paeniglutamicibacter cryotolerans</name>
    <dbReference type="NCBI Taxonomy" id="670079"/>
    <lineage>
        <taxon>Bacteria</taxon>
        <taxon>Bacillati</taxon>
        <taxon>Actinomycetota</taxon>
        <taxon>Actinomycetes</taxon>
        <taxon>Micrococcales</taxon>
        <taxon>Micrococcaceae</taxon>
        <taxon>Paeniglutamicibacter</taxon>
    </lineage>
</organism>
<reference evidence="1 2" key="1">
    <citation type="submission" date="2020-08" db="EMBL/GenBank/DDBJ databases">
        <title>Sequencing the genomes of 1000 actinobacteria strains.</title>
        <authorList>
            <person name="Klenk H.-P."/>
        </authorList>
    </citation>
    <scope>NUCLEOTIDE SEQUENCE [LARGE SCALE GENOMIC DNA]</scope>
    <source>
        <strain evidence="1 2">DSM 22826</strain>
    </source>
</reference>
<proteinExistence type="predicted"/>
<keyword evidence="2" id="KW-1185">Reference proteome</keyword>